<dbReference type="Proteomes" id="UP000828941">
    <property type="component" value="Chromosome 10"/>
</dbReference>
<accession>A0ACB9LZE4</accession>
<evidence type="ECO:0000313" key="2">
    <source>
        <dbReference type="Proteomes" id="UP000828941"/>
    </source>
</evidence>
<name>A0ACB9LZE4_BAUVA</name>
<protein>
    <submittedName>
        <fullName evidence="1">Uncharacterized protein</fullName>
    </submittedName>
</protein>
<keyword evidence="2" id="KW-1185">Reference proteome</keyword>
<gene>
    <name evidence="1" type="ORF">L6164_024586</name>
</gene>
<comment type="caution">
    <text evidence="1">The sequence shown here is derived from an EMBL/GenBank/DDBJ whole genome shotgun (WGS) entry which is preliminary data.</text>
</comment>
<dbReference type="EMBL" id="CM039435">
    <property type="protein sequence ID" value="KAI4316622.1"/>
    <property type="molecule type" value="Genomic_DNA"/>
</dbReference>
<reference evidence="1 2" key="1">
    <citation type="journal article" date="2022" name="DNA Res.">
        <title>Chromosomal-level genome assembly of the orchid tree Bauhinia variegata (Leguminosae; Cercidoideae) supports the allotetraploid origin hypothesis of Bauhinia.</title>
        <authorList>
            <person name="Zhong Y."/>
            <person name="Chen Y."/>
            <person name="Zheng D."/>
            <person name="Pang J."/>
            <person name="Liu Y."/>
            <person name="Luo S."/>
            <person name="Meng S."/>
            <person name="Qian L."/>
            <person name="Wei D."/>
            <person name="Dai S."/>
            <person name="Zhou R."/>
        </authorList>
    </citation>
    <scope>NUCLEOTIDE SEQUENCE [LARGE SCALE GENOMIC DNA]</scope>
    <source>
        <strain evidence="1">BV-YZ2020</strain>
    </source>
</reference>
<proteinExistence type="predicted"/>
<sequence>MLCSQFHDKHVCSLLFYVSSQIITLYICTQAFYSQREGCRLIPSSTNDHKDFLDIMSYLKQRECAGVIKIPASKSIWARLLFIQPKRLKCALYFPLHSIQPIPSLLWFCLKKRTLSGCDVCPI</sequence>
<evidence type="ECO:0000313" key="1">
    <source>
        <dbReference type="EMBL" id="KAI4316622.1"/>
    </source>
</evidence>
<organism evidence="1 2">
    <name type="scientific">Bauhinia variegata</name>
    <name type="common">Purple orchid tree</name>
    <name type="synonym">Phanera variegata</name>
    <dbReference type="NCBI Taxonomy" id="167791"/>
    <lineage>
        <taxon>Eukaryota</taxon>
        <taxon>Viridiplantae</taxon>
        <taxon>Streptophyta</taxon>
        <taxon>Embryophyta</taxon>
        <taxon>Tracheophyta</taxon>
        <taxon>Spermatophyta</taxon>
        <taxon>Magnoliopsida</taxon>
        <taxon>eudicotyledons</taxon>
        <taxon>Gunneridae</taxon>
        <taxon>Pentapetalae</taxon>
        <taxon>rosids</taxon>
        <taxon>fabids</taxon>
        <taxon>Fabales</taxon>
        <taxon>Fabaceae</taxon>
        <taxon>Cercidoideae</taxon>
        <taxon>Cercideae</taxon>
        <taxon>Bauhiniinae</taxon>
        <taxon>Bauhinia</taxon>
    </lineage>
</organism>